<keyword evidence="2" id="KW-1133">Transmembrane helix</keyword>
<dbReference type="AlphaFoldDB" id="A0A8J4EFE2"/>
<reference evidence="3" key="1">
    <citation type="submission" date="2021-01" db="EMBL/GenBank/DDBJ databases">
        <title>Whole genome shotgun sequence of Virgisporangium ochraceum NBRC 16418.</title>
        <authorList>
            <person name="Komaki H."/>
            <person name="Tamura T."/>
        </authorList>
    </citation>
    <scope>NUCLEOTIDE SEQUENCE</scope>
    <source>
        <strain evidence="3">NBRC 16418</strain>
    </source>
</reference>
<comment type="caution">
    <text evidence="3">The sequence shown here is derived from an EMBL/GenBank/DDBJ whole genome shotgun (WGS) entry which is preliminary data.</text>
</comment>
<evidence type="ECO:0000256" key="2">
    <source>
        <dbReference type="SAM" id="Phobius"/>
    </source>
</evidence>
<accession>A0A8J4EFE2</accession>
<proteinExistence type="predicted"/>
<dbReference type="EMBL" id="BOPH01000105">
    <property type="protein sequence ID" value="GIJ72729.1"/>
    <property type="molecule type" value="Genomic_DNA"/>
</dbReference>
<keyword evidence="4" id="KW-1185">Reference proteome</keyword>
<keyword evidence="2" id="KW-0812">Transmembrane</keyword>
<feature type="transmembrane region" description="Helical" evidence="2">
    <location>
        <begin position="23"/>
        <end position="43"/>
    </location>
</feature>
<feature type="region of interest" description="Disordered" evidence="1">
    <location>
        <begin position="51"/>
        <end position="98"/>
    </location>
</feature>
<name>A0A8J4EFE2_9ACTN</name>
<evidence type="ECO:0000256" key="1">
    <source>
        <dbReference type="SAM" id="MobiDB-lite"/>
    </source>
</evidence>
<protein>
    <submittedName>
        <fullName evidence="3">Uncharacterized protein</fullName>
    </submittedName>
</protein>
<sequence>MLTRIKERNGHLDPAMNPALRTYGPAVSAVAVGLFGLGVLSSVDPGLAMAMPPVPDEPGRGGRGRARWAHGSAGGGGSFGPVPLPGDGIDGRPLQVHG</sequence>
<evidence type="ECO:0000313" key="3">
    <source>
        <dbReference type="EMBL" id="GIJ72729.1"/>
    </source>
</evidence>
<keyword evidence="2" id="KW-0472">Membrane</keyword>
<dbReference type="Proteomes" id="UP000635606">
    <property type="component" value="Unassembled WGS sequence"/>
</dbReference>
<evidence type="ECO:0000313" key="4">
    <source>
        <dbReference type="Proteomes" id="UP000635606"/>
    </source>
</evidence>
<gene>
    <name evidence="3" type="ORF">Voc01_076460</name>
</gene>
<dbReference type="RefSeq" id="WP_203932581.1">
    <property type="nucleotide sequence ID" value="NZ_BOPH01000105.1"/>
</dbReference>
<organism evidence="3 4">
    <name type="scientific">Virgisporangium ochraceum</name>
    <dbReference type="NCBI Taxonomy" id="65505"/>
    <lineage>
        <taxon>Bacteria</taxon>
        <taxon>Bacillati</taxon>
        <taxon>Actinomycetota</taxon>
        <taxon>Actinomycetes</taxon>
        <taxon>Micromonosporales</taxon>
        <taxon>Micromonosporaceae</taxon>
        <taxon>Virgisporangium</taxon>
    </lineage>
</organism>